<dbReference type="InterPro" id="IPR048432">
    <property type="entry name" value="MASE7"/>
</dbReference>
<feature type="transmembrane region" description="Helical" evidence="8">
    <location>
        <begin position="163"/>
        <end position="186"/>
    </location>
</feature>
<dbReference type="InterPro" id="IPR029787">
    <property type="entry name" value="Nucleotide_cyclase"/>
</dbReference>
<keyword evidence="5 8" id="KW-0472">Membrane</keyword>
<keyword evidence="6 7" id="KW-0456">Lyase</keyword>
<keyword evidence="11" id="KW-1185">Reference proteome</keyword>
<evidence type="ECO:0000256" key="7">
    <source>
        <dbReference type="RuleBase" id="RU000405"/>
    </source>
</evidence>
<dbReference type="PANTHER" id="PTHR11920:SF335">
    <property type="entry name" value="GUANYLATE CYCLASE"/>
    <property type="match status" value="1"/>
</dbReference>
<dbReference type="Pfam" id="PF00211">
    <property type="entry name" value="Guanylate_cyc"/>
    <property type="match status" value="1"/>
</dbReference>
<dbReference type="Pfam" id="PF20967">
    <property type="entry name" value="MASE7"/>
    <property type="match status" value="1"/>
</dbReference>
<organism evidence="10 11">
    <name type="scientific">Ruegeria sediminis</name>
    <dbReference type="NCBI Taxonomy" id="2583820"/>
    <lineage>
        <taxon>Bacteria</taxon>
        <taxon>Pseudomonadati</taxon>
        <taxon>Pseudomonadota</taxon>
        <taxon>Alphaproteobacteria</taxon>
        <taxon>Rhodobacterales</taxon>
        <taxon>Roseobacteraceae</taxon>
        <taxon>Ruegeria</taxon>
    </lineage>
</organism>
<dbReference type="SUPFAM" id="SSF55073">
    <property type="entry name" value="Nucleotide cyclase"/>
    <property type="match status" value="1"/>
</dbReference>
<evidence type="ECO:0000256" key="2">
    <source>
        <dbReference type="ARBA" id="ARBA00022692"/>
    </source>
</evidence>
<dbReference type="PROSITE" id="PS00452">
    <property type="entry name" value="GUANYLATE_CYCLASE_1"/>
    <property type="match status" value="1"/>
</dbReference>
<feature type="transmembrane region" description="Helical" evidence="8">
    <location>
        <begin position="29"/>
        <end position="50"/>
    </location>
</feature>
<comment type="subcellular location">
    <subcellularLocation>
        <location evidence="1">Membrane</location>
    </subcellularLocation>
</comment>
<dbReference type="PANTHER" id="PTHR11920">
    <property type="entry name" value="GUANYLYL CYCLASE"/>
    <property type="match status" value="1"/>
</dbReference>
<evidence type="ECO:0000256" key="1">
    <source>
        <dbReference type="ARBA" id="ARBA00004370"/>
    </source>
</evidence>
<evidence type="ECO:0000256" key="5">
    <source>
        <dbReference type="ARBA" id="ARBA00023136"/>
    </source>
</evidence>
<comment type="caution">
    <text evidence="10">The sequence shown here is derived from an EMBL/GenBank/DDBJ whole genome shotgun (WGS) entry which is preliminary data.</text>
</comment>
<feature type="transmembrane region" description="Helical" evidence="8">
    <location>
        <begin position="84"/>
        <end position="104"/>
    </location>
</feature>
<evidence type="ECO:0000313" key="10">
    <source>
        <dbReference type="EMBL" id="TMV03251.1"/>
    </source>
</evidence>
<evidence type="ECO:0000256" key="3">
    <source>
        <dbReference type="ARBA" id="ARBA00022741"/>
    </source>
</evidence>
<feature type="transmembrane region" description="Helical" evidence="8">
    <location>
        <begin position="133"/>
        <end position="151"/>
    </location>
</feature>
<keyword evidence="2 8" id="KW-0812">Transmembrane</keyword>
<dbReference type="InterPro" id="IPR050401">
    <property type="entry name" value="Cyclic_nucleotide_synthase"/>
</dbReference>
<keyword evidence="3" id="KW-0547">Nucleotide-binding</keyword>
<evidence type="ECO:0000256" key="4">
    <source>
        <dbReference type="ARBA" id="ARBA00022989"/>
    </source>
</evidence>
<dbReference type="CDD" id="cd07302">
    <property type="entry name" value="CHD"/>
    <property type="match status" value="1"/>
</dbReference>
<feature type="transmembrane region" description="Helical" evidence="8">
    <location>
        <begin position="56"/>
        <end position="77"/>
    </location>
</feature>
<keyword evidence="4 8" id="KW-1133">Transmembrane helix</keyword>
<protein>
    <recommendedName>
        <fullName evidence="9">Guanylate cyclase domain-containing protein</fullName>
    </recommendedName>
</protein>
<dbReference type="SMART" id="SM00044">
    <property type="entry name" value="CYCc"/>
    <property type="match status" value="1"/>
</dbReference>
<feature type="domain" description="Guanylate cyclase" evidence="9">
    <location>
        <begin position="236"/>
        <end position="363"/>
    </location>
</feature>
<dbReference type="Gene3D" id="3.30.70.1230">
    <property type="entry name" value="Nucleotide cyclase"/>
    <property type="match status" value="1"/>
</dbReference>
<name>A0ABY2WSX6_9RHOB</name>
<dbReference type="InterPro" id="IPR018297">
    <property type="entry name" value="A/G_cyclase_CS"/>
</dbReference>
<evidence type="ECO:0000256" key="6">
    <source>
        <dbReference type="ARBA" id="ARBA00023239"/>
    </source>
</evidence>
<dbReference type="InterPro" id="IPR001054">
    <property type="entry name" value="A/G_cyclase"/>
</dbReference>
<reference evidence="10 11" key="1">
    <citation type="submission" date="2019-05" db="EMBL/GenBank/DDBJ databases">
        <title>Ruegeria sp. nov., isolated from tidal flat.</title>
        <authorList>
            <person name="Kim W."/>
        </authorList>
    </citation>
    <scope>NUCLEOTIDE SEQUENCE [LARGE SCALE GENOMIC DNA]</scope>
    <source>
        <strain evidence="10 11">CAU 1488</strain>
    </source>
</reference>
<dbReference type="EMBL" id="VCPD01000011">
    <property type="protein sequence ID" value="TMV03251.1"/>
    <property type="molecule type" value="Genomic_DNA"/>
</dbReference>
<evidence type="ECO:0000259" key="9">
    <source>
        <dbReference type="PROSITE" id="PS50125"/>
    </source>
</evidence>
<sequence length="424" mass="47344">MSRLVQGGRRLLDLGVRNRDFAQDRRLRILNAVAVLAALISLLYCSFYAVYDWRHFWREIAFLPLMALLYTSVLYFTRLGRATFAMWYLVSVALFHLGVISWMLGPESGSLSYLLIVPFVLALLMGENDRFSVWPIAVAVGVLFVLVSLSVQSGSITSLPQRVQIWIFLVNSFGAIFLSCVVAVFFRWLIQVTESELDAERRRSDRLLHAILPGSVVPQLKADRRKVIAQDIPGATAVFADIVGFTGWALRTPPDEVVAELNRIFSRIDKLCGNRKLEKIKTIGDAYFAVCGAPDEMPEHAERVADFALDLMAEAENWDSATLPKLRFRIAIASGPMVAGVIGRTKFAYDVWGNTINLASRIEEHCNPGEILISAATDAALPVRFVREAKGPFDIRDQGPTELFRLISRTEKKGRALEARPASP</sequence>
<gene>
    <name evidence="10" type="ORF">FGK63_19775</name>
</gene>
<dbReference type="Proteomes" id="UP001193035">
    <property type="component" value="Unassembled WGS sequence"/>
</dbReference>
<comment type="similarity">
    <text evidence="7">Belongs to the adenylyl cyclase class-4/guanylyl cyclase family.</text>
</comment>
<accession>A0ABY2WSX6</accession>
<evidence type="ECO:0000313" key="11">
    <source>
        <dbReference type="Proteomes" id="UP001193035"/>
    </source>
</evidence>
<evidence type="ECO:0000256" key="8">
    <source>
        <dbReference type="SAM" id="Phobius"/>
    </source>
</evidence>
<dbReference type="RefSeq" id="WP_138845539.1">
    <property type="nucleotide sequence ID" value="NZ_VCPD01000011.1"/>
</dbReference>
<dbReference type="PROSITE" id="PS50125">
    <property type="entry name" value="GUANYLATE_CYCLASE_2"/>
    <property type="match status" value="1"/>
</dbReference>
<proteinExistence type="inferred from homology"/>